<dbReference type="InterPro" id="IPR011004">
    <property type="entry name" value="Trimer_LpxA-like_sf"/>
</dbReference>
<reference evidence="1" key="1">
    <citation type="submission" date="2016-03" db="EMBL/GenBank/DDBJ databases">
        <authorList>
            <person name="Ploux O."/>
        </authorList>
    </citation>
    <scope>NUCLEOTIDE SEQUENCE</scope>
    <source>
        <strain evidence="1">UC10</strain>
    </source>
</reference>
<dbReference type="InterPro" id="IPR047324">
    <property type="entry name" value="LbH_gamma_CA-like"/>
</dbReference>
<dbReference type="PANTHER" id="PTHR13061">
    <property type="entry name" value="DYNACTIN SUBUNIT P25"/>
    <property type="match status" value="1"/>
</dbReference>
<gene>
    <name evidence="1" type="primary">caiE</name>
    <name evidence="1" type="ORF">MHPYR_400019</name>
</gene>
<dbReference type="PANTHER" id="PTHR13061:SF29">
    <property type="entry name" value="GAMMA CARBONIC ANHYDRASE-LIKE 1, MITOCHONDRIAL-RELATED"/>
    <property type="match status" value="1"/>
</dbReference>
<dbReference type="InterPro" id="IPR050484">
    <property type="entry name" value="Transf_Hexapept/Carb_Anhydrase"/>
</dbReference>
<dbReference type="SUPFAM" id="SSF51161">
    <property type="entry name" value="Trimeric LpxA-like enzymes"/>
    <property type="match status" value="1"/>
</dbReference>
<organism evidence="1">
    <name type="scientific">uncultured Mycobacterium sp</name>
    <dbReference type="NCBI Taxonomy" id="171292"/>
    <lineage>
        <taxon>Bacteria</taxon>
        <taxon>Bacillati</taxon>
        <taxon>Actinomycetota</taxon>
        <taxon>Actinomycetes</taxon>
        <taxon>Mycobacteriales</taxon>
        <taxon>Mycobacteriaceae</taxon>
        <taxon>Mycobacterium</taxon>
        <taxon>environmental samples</taxon>
    </lineage>
</organism>
<dbReference type="CDD" id="cd04645">
    <property type="entry name" value="LbH_gamma_CA_like"/>
    <property type="match status" value="1"/>
</dbReference>
<proteinExistence type="predicted"/>
<sequence length="177" mass="18368">MPMYSFEGRSPRVDPTAFVAPTAVLIGDVTVEAGASVWFNAVLRGDYAPIVIREGANVQDGSVLHAPPGIPVDIGPGATIAHMCTIHGVHVGAESLIANHCTVLDGVVIGARSMIAAHSLVVGGTHIPDEVLVTGSPAKVKGPIAGTGAEVWVNLNPKAYQDLAQRYLAGFEEIQET</sequence>
<protein>
    <submittedName>
        <fullName evidence="1">Carnitine operon protein CaiE</fullName>
    </submittedName>
</protein>
<dbReference type="AlphaFoldDB" id="A0A1Y5PMY8"/>
<dbReference type="EMBL" id="FLQS01000035">
    <property type="protein sequence ID" value="SBS77248.1"/>
    <property type="molecule type" value="Genomic_DNA"/>
</dbReference>
<dbReference type="Gene3D" id="2.160.10.10">
    <property type="entry name" value="Hexapeptide repeat proteins"/>
    <property type="match status" value="1"/>
</dbReference>
<evidence type="ECO:0000313" key="1">
    <source>
        <dbReference type="EMBL" id="SBS77248.1"/>
    </source>
</evidence>
<name>A0A1Y5PMY8_9MYCO</name>
<accession>A0A1Y5PMY8</accession>